<comment type="caution">
    <text evidence="2">The sequence shown here is derived from an EMBL/GenBank/DDBJ whole genome shotgun (WGS) entry which is preliminary data.</text>
</comment>
<accession>A0A833VJK4</accession>
<evidence type="ECO:0000313" key="2">
    <source>
        <dbReference type="EMBL" id="KAF3340391.1"/>
    </source>
</evidence>
<proteinExistence type="predicted"/>
<keyword evidence="3" id="KW-1185">Reference proteome</keyword>
<dbReference type="AlphaFoldDB" id="A0A833VJK4"/>
<keyword evidence="1" id="KW-1133">Transmembrane helix</keyword>
<name>A0A833VJK4_9POAL</name>
<evidence type="ECO:0000256" key="1">
    <source>
        <dbReference type="SAM" id="Phobius"/>
    </source>
</evidence>
<feature type="transmembrane region" description="Helical" evidence="1">
    <location>
        <begin position="6"/>
        <end position="24"/>
    </location>
</feature>
<organism evidence="2 3">
    <name type="scientific">Carex littledalei</name>
    <dbReference type="NCBI Taxonomy" id="544730"/>
    <lineage>
        <taxon>Eukaryota</taxon>
        <taxon>Viridiplantae</taxon>
        <taxon>Streptophyta</taxon>
        <taxon>Embryophyta</taxon>
        <taxon>Tracheophyta</taxon>
        <taxon>Spermatophyta</taxon>
        <taxon>Magnoliopsida</taxon>
        <taxon>Liliopsida</taxon>
        <taxon>Poales</taxon>
        <taxon>Cyperaceae</taxon>
        <taxon>Cyperoideae</taxon>
        <taxon>Cariceae</taxon>
        <taxon>Carex</taxon>
        <taxon>Carex subgen. Euthyceras</taxon>
    </lineage>
</organism>
<sequence length="62" mass="7346">MVIEFFGIWFIPLTLILAPGRRLVHLVSRLQQLKLHILQLSTMREPDHWSQMARINAMTYTI</sequence>
<evidence type="ECO:0000313" key="3">
    <source>
        <dbReference type="Proteomes" id="UP000623129"/>
    </source>
</evidence>
<dbReference type="OrthoDB" id="644059at2759"/>
<keyword evidence="1" id="KW-0472">Membrane</keyword>
<reference evidence="2" key="1">
    <citation type="submission" date="2020-01" db="EMBL/GenBank/DDBJ databases">
        <title>Genome sequence of Kobresia littledalei, the first chromosome-level genome in the family Cyperaceae.</title>
        <authorList>
            <person name="Qu G."/>
        </authorList>
    </citation>
    <scope>NUCLEOTIDE SEQUENCE</scope>
    <source>
        <strain evidence="2">C.B.Clarke</strain>
        <tissue evidence="2">Leaf</tissue>
    </source>
</reference>
<gene>
    <name evidence="2" type="ORF">FCM35_KLT16162</name>
</gene>
<dbReference type="EMBL" id="SWLB01000003">
    <property type="protein sequence ID" value="KAF3340391.1"/>
    <property type="molecule type" value="Genomic_DNA"/>
</dbReference>
<protein>
    <submittedName>
        <fullName evidence="2">Uncharacterized protein</fullName>
    </submittedName>
</protein>
<keyword evidence="1" id="KW-0812">Transmembrane</keyword>
<dbReference type="Proteomes" id="UP000623129">
    <property type="component" value="Unassembled WGS sequence"/>
</dbReference>